<protein>
    <submittedName>
        <fullName evidence="2">Uncharacterized protein</fullName>
    </submittedName>
</protein>
<evidence type="ECO:0000256" key="1">
    <source>
        <dbReference type="SAM" id="MobiDB-lite"/>
    </source>
</evidence>
<evidence type="ECO:0000313" key="3">
    <source>
        <dbReference type="Proteomes" id="UP000186817"/>
    </source>
</evidence>
<dbReference type="EMBL" id="LSRX01000208">
    <property type="protein sequence ID" value="OLQ04534.1"/>
    <property type="molecule type" value="Genomic_DNA"/>
</dbReference>
<dbReference type="Proteomes" id="UP000186817">
    <property type="component" value="Unassembled WGS sequence"/>
</dbReference>
<sequence>MSLSSALRRWAAPLALLAFGLVALRRRRGKAKAERRLWKALSFVFAPASEAQDVQELPLAEGEPIVKRRGVQMFRTRNLELRLAGWFETPQLVQNSNFLLHAVLLFAASSAQSADLQDSADERISTEQPDEEPEPAHWKRMMSNLSDMSDRPLELGNSTVTCLHWKVSKEVFRMQTQEILSSASQSADAGEGSSDKPPQLSSSSSSPSRNVLQEEALQEEAEKEAEAAEAEKAELAKEEEAKEAEKELQEEPQKEQEAPAPAAQAEQPSNRA</sequence>
<name>A0A1Q9EAR5_SYMMI</name>
<feature type="compositionally biased region" description="Basic and acidic residues" evidence="1">
    <location>
        <begin position="224"/>
        <end position="257"/>
    </location>
</feature>
<keyword evidence="3" id="KW-1185">Reference proteome</keyword>
<feature type="region of interest" description="Disordered" evidence="1">
    <location>
        <begin position="117"/>
        <end position="137"/>
    </location>
</feature>
<feature type="compositionally biased region" description="Low complexity" evidence="1">
    <location>
        <begin position="195"/>
        <end position="208"/>
    </location>
</feature>
<organism evidence="2 3">
    <name type="scientific">Symbiodinium microadriaticum</name>
    <name type="common">Dinoflagellate</name>
    <name type="synonym">Zooxanthella microadriatica</name>
    <dbReference type="NCBI Taxonomy" id="2951"/>
    <lineage>
        <taxon>Eukaryota</taxon>
        <taxon>Sar</taxon>
        <taxon>Alveolata</taxon>
        <taxon>Dinophyceae</taxon>
        <taxon>Suessiales</taxon>
        <taxon>Symbiodiniaceae</taxon>
        <taxon>Symbiodinium</taxon>
    </lineage>
</organism>
<feature type="compositionally biased region" description="Low complexity" evidence="1">
    <location>
        <begin position="258"/>
        <end position="272"/>
    </location>
</feature>
<reference evidence="2 3" key="1">
    <citation type="submission" date="2016-02" db="EMBL/GenBank/DDBJ databases">
        <title>Genome analysis of coral dinoflagellate symbionts highlights evolutionary adaptations to a symbiotic lifestyle.</title>
        <authorList>
            <person name="Aranda M."/>
            <person name="Li Y."/>
            <person name="Liew Y.J."/>
            <person name="Baumgarten S."/>
            <person name="Simakov O."/>
            <person name="Wilson M."/>
            <person name="Piel J."/>
            <person name="Ashoor H."/>
            <person name="Bougouffa S."/>
            <person name="Bajic V.B."/>
            <person name="Ryu T."/>
            <person name="Ravasi T."/>
            <person name="Bayer T."/>
            <person name="Micklem G."/>
            <person name="Kim H."/>
            <person name="Bhak J."/>
            <person name="Lajeunesse T.C."/>
            <person name="Voolstra C.R."/>
        </authorList>
    </citation>
    <scope>NUCLEOTIDE SEQUENCE [LARGE SCALE GENOMIC DNA]</scope>
    <source>
        <strain evidence="2 3">CCMP2467</strain>
    </source>
</reference>
<evidence type="ECO:0000313" key="2">
    <source>
        <dbReference type="EMBL" id="OLQ04534.1"/>
    </source>
</evidence>
<proteinExistence type="predicted"/>
<comment type="caution">
    <text evidence="2">The sequence shown here is derived from an EMBL/GenBank/DDBJ whole genome shotgun (WGS) entry which is preliminary data.</text>
</comment>
<feature type="region of interest" description="Disordered" evidence="1">
    <location>
        <begin position="182"/>
        <end position="272"/>
    </location>
</feature>
<dbReference type="AlphaFoldDB" id="A0A1Q9EAR5"/>
<accession>A0A1Q9EAR5</accession>
<gene>
    <name evidence="2" type="ORF">AK812_SmicGene12380</name>
</gene>